<dbReference type="Proteomes" id="UP000238479">
    <property type="component" value="Chromosome 6"/>
</dbReference>
<organism evidence="1 2">
    <name type="scientific">Rosa chinensis</name>
    <name type="common">China rose</name>
    <dbReference type="NCBI Taxonomy" id="74649"/>
    <lineage>
        <taxon>Eukaryota</taxon>
        <taxon>Viridiplantae</taxon>
        <taxon>Streptophyta</taxon>
        <taxon>Embryophyta</taxon>
        <taxon>Tracheophyta</taxon>
        <taxon>Spermatophyta</taxon>
        <taxon>Magnoliopsida</taxon>
        <taxon>eudicotyledons</taxon>
        <taxon>Gunneridae</taxon>
        <taxon>Pentapetalae</taxon>
        <taxon>rosids</taxon>
        <taxon>fabids</taxon>
        <taxon>Rosales</taxon>
        <taxon>Rosaceae</taxon>
        <taxon>Rosoideae</taxon>
        <taxon>Rosoideae incertae sedis</taxon>
        <taxon>Rosa</taxon>
    </lineage>
</organism>
<dbReference type="AlphaFoldDB" id="A0A2P6PPU6"/>
<reference evidence="1 2" key="1">
    <citation type="journal article" date="2018" name="Nat. Genet.">
        <title>The Rosa genome provides new insights in the design of modern roses.</title>
        <authorList>
            <person name="Bendahmane M."/>
        </authorList>
    </citation>
    <scope>NUCLEOTIDE SEQUENCE [LARGE SCALE GENOMIC DNA]</scope>
    <source>
        <strain evidence="2">cv. Old Blush</strain>
    </source>
</reference>
<accession>A0A2P6PPU6</accession>
<evidence type="ECO:0000313" key="1">
    <source>
        <dbReference type="EMBL" id="PRQ23950.1"/>
    </source>
</evidence>
<protein>
    <submittedName>
        <fullName evidence="1">Putative transcription factor/ chromatin remodeling BED-type(Zn) family</fullName>
    </submittedName>
</protein>
<gene>
    <name evidence="1" type="ORF">RchiOBHm_Chr6g0267031</name>
</gene>
<evidence type="ECO:0000313" key="2">
    <source>
        <dbReference type="Proteomes" id="UP000238479"/>
    </source>
</evidence>
<dbReference type="EMBL" id="PDCK01000044">
    <property type="protein sequence ID" value="PRQ23950.1"/>
    <property type="molecule type" value="Genomic_DNA"/>
</dbReference>
<name>A0A2P6PPU6_ROSCH</name>
<dbReference type="Gramene" id="PRQ23950">
    <property type="protein sequence ID" value="PRQ23950"/>
    <property type="gene ID" value="RchiOBHm_Chr6g0267031"/>
</dbReference>
<keyword evidence="2" id="KW-1185">Reference proteome</keyword>
<comment type="caution">
    <text evidence="1">The sequence shown here is derived from an EMBL/GenBank/DDBJ whole genome shotgun (WGS) entry which is preliminary data.</text>
</comment>
<sequence length="71" mass="8301">MLQIRKKKEEATEVEDDGSVESILEALKWKEMSDIWNHFERDVVDGRIKDKCNYCGKSTMPILGRMVQPPF</sequence>
<proteinExistence type="predicted"/>